<dbReference type="Gene3D" id="3.40.50.1110">
    <property type="entry name" value="SGNH hydrolase"/>
    <property type="match status" value="1"/>
</dbReference>
<evidence type="ECO:0000313" key="3">
    <source>
        <dbReference type="Proteomes" id="UP001491310"/>
    </source>
</evidence>
<evidence type="ECO:0000256" key="1">
    <source>
        <dbReference type="SAM" id="SignalP"/>
    </source>
</evidence>
<dbReference type="InterPro" id="IPR036514">
    <property type="entry name" value="SGNH_hydro_sf"/>
</dbReference>
<keyword evidence="1" id="KW-0732">Signal</keyword>
<protein>
    <recommendedName>
        <fullName evidence="4">SGNH hydrolase-type esterase domain-containing protein</fullName>
    </recommendedName>
</protein>
<gene>
    <name evidence="2" type="ORF">WJX75_009117</name>
</gene>
<feature type="chain" id="PRO_5046302521" description="SGNH hydrolase-type esterase domain-containing protein" evidence="1">
    <location>
        <begin position="30"/>
        <end position="486"/>
    </location>
</feature>
<evidence type="ECO:0000313" key="2">
    <source>
        <dbReference type="EMBL" id="KAK9919068.1"/>
    </source>
</evidence>
<keyword evidence="3" id="KW-1185">Reference proteome</keyword>
<sequence length="486" mass="52139">MKDHFRSSHKYFLLVLVLCETFNAASVTAQPYIVASGRTYPGPNPTDGMLDLPQVLSWSATQLTTKFYGSDVSISLSRASHEAESLSGPFRSLYLPLEIIVVGRVNVTRTCLVALPALPCTVQGLPLGNYSIAIRKVSEALSGEAVLQSIDVISGRFLPVDLPPELRTGRRILFIGDSVTAGLGNLGNATCNLPAAVGSLENSFLSYAGLTASQLQADFQIIAWSAAGVKMQTFLNASDNLLAVPVVEDDSGPSGGSPEPPSNVFPTDPQLFRRAVAGNLASTYNFSSWLPQVIVFAGGVNDFAAGAPNETWWVNGYATFIQNGAVGESSGAYQSYMARLFTELQLRGVPRTHFIALSTDGLDPNDWCQSHPNLEAHEMMGRFKHPIDNGQPSSSLGELHSTIDCVPISKWTQAFLPPLILGGDGMQAAALNASRRLSDGIADGLSSCNPHHARRPIGLEETRLSVVLADLESNFCAKHYQFLVQT</sequence>
<name>A0ABR2Z4M9_9CHLO</name>
<feature type="signal peptide" evidence="1">
    <location>
        <begin position="1"/>
        <end position="29"/>
    </location>
</feature>
<dbReference type="Proteomes" id="UP001491310">
    <property type="component" value="Unassembled WGS sequence"/>
</dbReference>
<dbReference type="PANTHER" id="PTHR37834:SF2">
    <property type="entry name" value="ESTERASE, SGNH HYDROLASE-TYPE"/>
    <property type="match status" value="1"/>
</dbReference>
<accession>A0ABR2Z4M9</accession>
<evidence type="ECO:0008006" key="4">
    <source>
        <dbReference type="Google" id="ProtNLM"/>
    </source>
</evidence>
<dbReference type="SUPFAM" id="SSF52266">
    <property type="entry name" value="SGNH hydrolase"/>
    <property type="match status" value="1"/>
</dbReference>
<organism evidence="2 3">
    <name type="scientific">Coccomyxa subellipsoidea</name>
    <dbReference type="NCBI Taxonomy" id="248742"/>
    <lineage>
        <taxon>Eukaryota</taxon>
        <taxon>Viridiplantae</taxon>
        <taxon>Chlorophyta</taxon>
        <taxon>core chlorophytes</taxon>
        <taxon>Trebouxiophyceae</taxon>
        <taxon>Trebouxiophyceae incertae sedis</taxon>
        <taxon>Coccomyxaceae</taxon>
        <taxon>Coccomyxa</taxon>
    </lineage>
</organism>
<reference evidence="2 3" key="1">
    <citation type="journal article" date="2024" name="Nat. Commun.">
        <title>Phylogenomics reveals the evolutionary origins of lichenization in chlorophyte algae.</title>
        <authorList>
            <person name="Puginier C."/>
            <person name="Libourel C."/>
            <person name="Otte J."/>
            <person name="Skaloud P."/>
            <person name="Haon M."/>
            <person name="Grisel S."/>
            <person name="Petersen M."/>
            <person name="Berrin J.G."/>
            <person name="Delaux P.M."/>
            <person name="Dal Grande F."/>
            <person name="Keller J."/>
        </authorList>
    </citation>
    <scope>NUCLEOTIDE SEQUENCE [LARGE SCALE GENOMIC DNA]</scope>
    <source>
        <strain evidence="2 3">SAG 216-7</strain>
    </source>
</reference>
<proteinExistence type="predicted"/>
<dbReference type="EMBL" id="JALJOT010000001">
    <property type="protein sequence ID" value="KAK9919068.1"/>
    <property type="molecule type" value="Genomic_DNA"/>
</dbReference>
<comment type="caution">
    <text evidence="2">The sequence shown here is derived from an EMBL/GenBank/DDBJ whole genome shotgun (WGS) entry which is preliminary data.</text>
</comment>
<dbReference type="InterPro" id="IPR052762">
    <property type="entry name" value="PCW_deacetylase/CE"/>
</dbReference>
<dbReference type="PANTHER" id="PTHR37834">
    <property type="entry name" value="GDSL-LIKE LIPASE/ACYLHYDROLASE DOMAIN PROTEIN (AFU_ORTHOLOGUE AFUA_2G00620)"/>
    <property type="match status" value="1"/>
</dbReference>